<proteinExistence type="predicted"/>
<dbReference type="EMBL" id="JAPDHZ010000002">
    <property type="protein sequence ID" value="MDG0790895.1"/>
    <property type="molecule type" value="Genomic_DNA"/>
</dbReference>
<dbReference type="InterPro" id="IPR003709">
    <property type="entry name" value="VanY-like_core_dom"/>
</dbReference>
<evidence type="ECO:0000259" key="1">
    <source>
        <dbReference type="Pfam" id="PF02557"/>
    </source>
</evidence>
<dbReference type="InterPro" id="IPR009045">
    <property type="entry name" value="Zn_M74/Hedgehog-like"/>
</dbReference>
<name>A0A9X4QLX4_9BACL</name>
<dbReference type="Gene3D" id="3.30.1380.10">
    <property type="match status" value="1"/>
</dbReference>
<dbReference type="PANTHER" id="PTHR34385:SF1">
    <property type="entry name" value="PEPTIDOGLYCAN L-ALANYL-D-GLUTAMATE ENDOPEPTIDASE CWLK"/>
    <property type="match status" value="1"/>
</dbReference>
<dbReference type="GO" id="GO:0006508">
    <property type="term" value="P:proteolysis"/>
    <property type="evidence" value="ECO:0007669"/>
    <property type="project" value="InterPro"/>
</dbReference>
<dbReference type="PANTHER" id="PTHR34385">
    <property type="entry name" value="D-ALANYL-D-ALANINE CARBOXYPEPTIDASE"/>
    <property type="match status" value="1"/>
</dbReference>
<dbReference type="SUPFAM" id="SSF55166">
    <property type="entry name" value="Hedgehog/DD-peptidase"/>
    <property type="match status" value="1"/>
</dbReference>
<dbReference type="GO" id="GO:0004180">
    <property type="term" value="F:carboxypeptidase activity"/>
    <property type="evidence" value="ECO:0007669"/>
    <property type="project" value="UniProtKB-KW"/>
</dbReference>
<comment type="caution">
    <text evidence="2">The sequence shown here is derived from an EMBL/GenBank/DDBJ whole genome shotgun (WGS) entry which is preliminary data.</text>
</comment>
<dbReference type="Proteomes" id="UP001153387">
    <property type="component" value="Unassembled WGS sequence"/>
</dbReference>
<keyword evidence="2" id="KW-0378">Hydrolase</keyword>
<keyword evidence="3" id="KW-1185">Reference proteome</keyword>
<evidence type="ECO:0000313" key="2">
    <source>
        <dbReference type="EMBL" id="MDG0790895.1"/>
    </source>
</evidence>
<dbReference type="Pfam" id="PF02557">
    <property type="entry name" value="VanY"/>
    <property type="match status" value="1"/>
</dbReference>
<sequence length="286" mass="31281">MGQRLFSTAAAGADRELRTHRTIRVARSAVHDGHLILVNQTHPVREPFPADKLSKLDDDPALRTRSPGMLLETTALSRLTELLAACGGGADIVAVSGYRSADEQTDIYESSLRENGPRYTAAYVALPGCSEHQTGLAIDVGLAGGGELDFIAPDFPDSGVCLAFKRLAARFGFVQRYRAGKEAVTGIACEPWHFRYVGTPHAEIMERENLCLEEYVERLRSFAFNGERLLAEDDRERIEIYYVPFGPDAFADVPIPACDYYRLSGDNAGGIIATASTGKRRRSIVG</sequence>
<gene>
    <name evidence="2" type="ORF">OMP38_08480</name>
</gene>
<keyword evidence="2" id="KW-0645">Protease</keyword>
<dbReference type="InterPro" id="IPR052179">
    <property type="entry name" value="DD-CPase-like"/>
</dbReference>
<dbReference type="Gene3D" id="3.30.200.180">
    <property type="match status" value="1"/>
</dbReference>
<evidence type="ECO:0000313" key="3">
    <source>
        <dbReference type="Proteomes" id="UP001153387"/>
    </source>
</evidence>
<protein>
    <submittedName>
        <fullName evidence="2">D-alanyl-D-alanine carboxypeptidase family protein</fullName>
    </submittedName>
</protein>
<feature type="domain" description="D-alanyl-D-alanine carboxypeptidase-like core" evidence="1">
    <location>
        <begin position="71"/>
        <end position="198"/>
    </location>
</feature>
<dbReference type="RefSeq" id="WP_277564684.1">
    <property type="nucleotide sequence ID" value="NZ_JAPDHZ010000002.1"/>
</dbReference>
<keyword evidence="2" id="KW-0121">Carboxypeptidase</keyword>
<reference evidence="2 3" key="1">
    <citation type="submission" date="2022-10" db="EMBL/GenBank/DDBJ databases">
        <title>Comparative genomic analysis of Cohnella hashimotonis sp. nov., isolated from the International Space Station.</title>
        <authorList>
            <person name="Simpson A."/>
            <person name="Venkateswaran K."/>
        </authorList>
    </citation>
    <scope>NUCLEOTIDE SEQUENCE [LARGE SCALE GENOMIC DNA]</scope>
    <source>
        <strain evidence="2 3">DSM 18997</strain>
    </source>
</reference>
<dbReference type="AlphaFoldDB" id="A0A9X4QLX4"/>
<organism evidence="2 3">
    <name type="scientific">Cohnella ginsengisoli</name>
    <dbReference type="NCBI Taxonomy" id="425004"/>
    <lineage>
        <taxon>Bacteria</taxon>
        <taxon>Bacillati</taxon>
        <taxon>Bacillota</taxon>
        <taxon>Bacilli</taxon>
        <taxon>Bacillales</taxon>
        <taxon>Paenibacillaceae</taxon>
        <taxon>Cohnella</taxon>
    </lineage>
</organism>
<accession>A0A9X4QLX4</accession>